<dbReference type="Proteomes" id="UP000177039">
    <property type="component" value="Unassembled WGS sequence"/>
</dbReference>
<accession>A0A1F5H3H4</accession>
<proteinExistence type="predicted"/>
<dbReference type="InterPro" id="IPR047676">
    <property type="entry name" value="FxLYD_dom"/>
</dbReference>
<sequence>MSKLKLGAIIFITFIVGVGIGSAASKSSTTGKVSSDNKEEIQQSTVQGGGNALPLAQATPESGGKVVVKSHNKRIEYGYPKIVGEVVNNTASSASFVQVTATFYDSKGEVVGTDFTYASDTASTPLAPQATAPFEITASQGLTFDNYKLDVTWR</sequence>
<evidence type="ECO:0000313" key="2">
    <source>
        <dbReference type="EMBL" id="OGD98594.1"/>
    </source>
</evidence>
<feature type="region of interest" description="Disordered" evidence="1">
    <location>
        <begin position="28"/>
        <end position="65"/>
    </location>
</feature>
<gene>
    <name evidence="2" type="ORF">A3B54_05425</name>
</gene>
<evidence type="ECO:0000256" key="1">
    <source>
        <dbReference type="SAM" id="MobiDB-lite"/>
    </source>
</evidence>
<comment type="caution">
    <text evidence="2">The sequence shown here is derived from an EMBL/GenBank/DDBJ whole genome shotgun (WGS) entry which is preliminary data.</text>
</comment>
<dbReference type="AlphaFoldDB" id="A0A1F5H3H4"/>
<name>A0A1F5H3H4_9BACT</name>
<protein>
    <submittedName>
        <fullName evidence="2">Uncharacterized protein</fullName>
    </submittedName>
</protein>
<organism evidence="2 3">
    <name type="scientific">Candidatus Curtissbacteria bacterium RIFCSPLOWO2_01_FULL_42_50</name>
    <dbReference type="NCBI Taxonomy" id="1797730"/>
    <lineage>
        <taxon>Bacteria</taxon>
        <taxon>Candidatus Curtissiibacteriota</taxon>
    </lineage>
</organism>
<dbReference type="NCBIfam" id="NF038353">
    <property type="entry name" value="FxLYD_dom"/>
    <property type="match status" value="1"/>
</dbReference>
<dbReference type="EMBL" id="MFBT01000034">
    <property type="protein sequence ID" value="OGD98594.1"/>
    <property type="molecule type" value="Genomic_DNA"/>
</dbReference>
<evidence type="ECO:0000313" key="3">
    <source>
        <dbReference type="Proteomes" id="UP000177039"/>
    </source>
</evidence>
<reference evidence="2 3" key="1">
    <citation type="journal article" date="2016" name="Nat. Commun.">
        <title>Thousands of microbial genomes shed light on interconnected biogeochemical processes in an aquifer system.</title>
        <authorList>
            <person name="Anantharaman K."/>
            <person name="Brown C.T."/>
            <person name="Hug L.A."/>
            <person name="Sharon I."/>
            <person name="Castelle C.J."/>
            <person name="Probst A.J."/>
            <person name="Thomas B.C."/>
            <person name="Singh A."/>
            <person name="Wilkins M.J."/>
            <person name="Karaoz U."/>
            <person name="Brodie E.L."/>
            <person name="Williams K.H."/>
            <person name="Hubbard S.S."/>
            <person name="Banfield J.F."/>
        </authorList>
    </citation>
    <scope>NUCLEOTIDE SEQUENCE [LARGE SCALE GENOMIC DNA]</scope>
</reference>